<name>A0ABP8EFK7_9MICO</name>
<evidence type="ECO:0000313" key="2">
    <source>
        <dbReference type="Proteomes" id="UP001501586"/>
    </source>
</evidence>
<dbReference type="Pfam" id="PF20347">
    <property type="entry name" value="DUF6642"/>
    <property type="match status" value="1"/>
</dbReference>
<keyword evidence="2" id="KW-1185">Reference proteome</keyword>
<evidence type="ECO:0000313" key="1">
    <source>
        <dbReference type="EMBL" id="GAA4282753.1"/>
    </source>
</evidence>
<dbReference type="Proteomes" id="UP001501586">
    <property type="component" value="Unassembled WGS sequence"/>
</dbReference>
<dbReference type="InterPro" id="IPR046584">
    <property type="entry name" value="DUF6642"/>
</dbReference>
<evidence type="ECO:0008006" key="3">
    <source>
        <dbReference type="Google" id="ProtNLM"/>
    </source>
</evidence>
<dbReference type="RefSeq" id="WP_236865309.1">
    <property type="nucleotide sequence ID" value="NZ_BAABAZ010000003.1"/>
</dbReference>
<reference evidence="2" key="1">
    <citation type="journal article" date="2019" name="Int. J. Syst. Evol. Microbiol.">
        <title>The Global Catalogue of Microorganisms (GCM) 10K type strain sequencing project: providing services to taxonomists for standard genome sequencing and annotation.</title>
        <authorList>
            <consortium name="The Broad Institute Genomics Platform"/>
            <consortium name="The Broad Institute Genome Sequencing Center for Infectious Disease"/>
            <person name="Wu L."/>
            <person name="Ma J."/>
        </authorList>
    </citation>
    <scope>NUCLEOTIDE SEQUENCE [LARGE SCALE GENOMIC DNA]</scope>
    <source>
        <strain evidence="2">JCM 17458</strain>
    </source>
</reference>
<proteinExistence type="predicted"/>
<protein>
    <recommendedName>
        <fullName evidence="3">CHAT domain-containing protein</fullName>
    </recommendedName>
</protein>
<dbReference type="EMBL" id="BAABAZ010000003">
    <property type="protein sequence ID" value="GAA4282753.1"/>
    <property type="molecule type" value="Genomic_DNA"/>
</dbReference>
<gene>
    <name evidence="1" type="ORF">GCM10022261_02840</name>
</gene>
<comment type="caution">
    <text evidence="1">The sequence shown here is derived from an EMBL/GenBank/DDBJ whole genome shotgun (WGS) entry which is preliminary data.</text>
</comment>
<accession>A0ABP8EFK7</accession>
<organism evidence="1 2">
    <name type="scientific">Brevibacterium daeguense</name>
    <dbReference type="NCBI Taxonomy" id="909936"/>
    <lineage>
        <taxon>Bacteria</taxon>
        <taxon>Bacillati</taxon>
        <taxon>Actinomycetota</taxon>
        <taxon>Actinomycetes</taxon>
        <taxon>Micrococcales</taxon>
        <taxon>Brevibacteriaceae</taxon>
        <taxon>Brevibacterium</taxon>
    </lineage>
</organism>
<sequence length="183" mass="20327">MAVPGIWVTEGYWSSDVSDSLSVRPMMQVLAASKTADHVHRHINDPDDLVKALTLLGQRRQDRFSIAYIACHGSPGVISFGDDQISLEELADALPSGALESKTLHFGACSVLQDEAACRTLLEATGAKAITGFTQEVDWLESMALDLLMFNLFFQYERIGFFERAMKRNYGELVDKTGFTVFR</sequence>